<reference evidence="3" key="1">
    <citation type="submission" date="2020-04" db="EMBL/GenBank/DDBJ databases">
        <authorList>
            <person name="Alioto T."/>
            <person name="Alioto T."/>
            <person name="Gomez Garrido J."/>
        </authorList>
    </citation>
    <scope>NUCLEOTIDE SEQUENCE</scope>
    <source>
        <strain evidence="3">A484AB</strain>
    </source>
</reference>
<dbReference type="Gene3D" id="3.40.50.300">
    <property type="entry name" value="P-loop containing nucleotide triphosphate hydrolases"/>
    <property type="match status" value="1"/>
</dbReference>
<dbReference type="SUPFAM" id="SSF52540">
    <property type="entry name" value="P-loop containing nucleoside triphosphate hydrolases"/>
    <property type="match status" value="1"/>
</dbReference>
<keyword evidence="2" id="KW-0808">Transferase</keyword>
<name>A0A6S7FJ64_PARCT</name>
<evidence type="ECO:0000256" key="2">
    <source>
        <dbReference type="ARBA" id="ARBA00022679"/>
    </source>
</evidence>
<comment type="similarity">
    <text evidence="1">Belongs to the sulfotransferase 1 family.</text>
</comment>
<evidence type="ECO:0000313" key="4">
    <source>
        <dbReference type="Proteomes" id="UP001152795"/>
    </source>
</evidence>
<dbReference type="OrthoDB" id="5946641at2759"/>
<sequence>MSFEKCAEGSPGLQLLKQRLSRLQTVEGRRKGLSFKPRSDDVFVVTPPKCGTTWMQQILHQLRSGGDMSFDNINDVVPYIEMAYDTGKTDLEAVHNYQPRCYKTHTWYPVCPKGAKYIVIYREPCAAFYSLFNFFKGWMFQPGEVTLSEFVTDFLLTRAVPKNKMEHSSYFLHLLSWLEHRHDSNVLFLFFEDMKEDLESVVKKVAAFMGIQDEERIKKTVEMSSFEFMKGRSTKFSVLGPRYRNKACGLPDDAVPILIATGSATKGREMMDDKTKEAIQAKWLEVVGKQTGFQDYNELRNAFKKEENQNVS</sequence>
<organism evidence="3 4">
    <name type="scientific">Paramuricea clavata</name>
    <name type="common">Red gorgonian</name>
    <name type="synonym">Violescent sea-whip</name>
    <dbReference type="NCBI Taxonomy" id="317549"/>
    <lineage>
        <taxon>Eukaryota</taxon>
        <taxon>Metazoa</taxon>
        <taxon>Cnidaria</taxon>
        <taxon>Anthozoa</taxon>
        <taxon>Octocorallia</taxon>
        <taxon>Malacalcyonacea</taxon>
        <taxon>Plexauridae</taxon>
        <taxon>Paramuricea</taxon>
    </lineage>
</organism>
<dbReference type="Pfam" id="PF00685">
    <property type="entry name" value="Sulfotransfer_1"/>
    <property type="match status" value="1"/>
</dbReference>
<dbReference type="EMBL" id="CACRXK020000223">
    <property type="protein sequence ID" value="CAB3979724.1"/>
    <property type="molecule type" value="Genomic_DNA"/>
</dbReference>
<dbReference type="PANTHER" id="PTHR11783">
    <property type="entry name" value="SULFOTRANSFERASE SULT"/>
    <property type="match status" value="1"/>
</dbReference>
<dbReference type="GO" id="GO:0008146">
    <property type="term" value="F:sulfotransferase activity"/>
    <property type="evidence" value="ECO:0007669"/>
    <property type="project" value="InterPro"/>
</dbReference>
<comment type="caution">
    <text evidence="3">The sequence shown here is derived from an EMBL/GenBank/DDBJ whole genome shotgun (WGS) entry which is preliminary data.</text>
</comment>
<gene>
    <name evidence="3" type="ORF">PACLA_8A032860</name>
</gene>
<keyword evidence="4" id="KW-1185">Reference proteome</keyword>
<proteinExistence type="inferred from homology"/>
<protein>
    <submittedName>
        <fullName evidence="3">Sulfotransferase domain-containing</fullName>
    </submittedName>
</protein>
<dbReference type="Proteomes" id="UP001152795">
    <property type="component" value="Unassembled WGS sequence"/>
</dbReference>
<dbReference type="InterPro" id="IPR000863">
    <property type="entry name" value="Sulfotransferase_dom"/>
</dbReference>
<evidence type="ECO:0000313" key="3">
    <source>
        <dbReference type="EMBL" id="CAB3979724.1"/>
    </source>
</evidence>
<accession>A0A6S7FJ64</accession>
<dbReference type="AlphaFoldDB" id="A0A6S7FJ64"/>
<dbReference type="InterPro" id="IPR027417">
    <property type="entry name" value="P-loop_NTPase"/>
</dbReference>
<evidence type="ECO:0000256" key="1">
    <source>
        <dbReference type="ARBA" id="ARBA00005771"/>
    </source>
</evidence>